<reference evidence="1 2" key="1">
    <citation type="submission" date="2018-11" db="EMBL/GenBank/DDBJ databases">
        <authorList>
            <consortium name="Pathogen Informatics"/>
        </authorList>
    </citation>
    <scope>NUCLEOTIDE SEQUENCE [LARGE SCALE GENOMIC DNA]</scope>
</reference>
<dbReference type="Proteomes" id="UP000267096">
    <property type="component" value="Unassembled WGS sequence"/>
</dbReference>
<proteinExistence type="predicted"/>
<evidence type="ECO:0000313" key="2">
    <source>
        <dbReference type="Proteomes" id="UP000267096"/>
    </source>
</evidence>
<gene>
    <name evidence="1" type="ORF">ASIM_LOCUS17941</name>
</gene>
<dbReference type="OrthoDB" id="5869575at2759"/>
<accession>A0A3P6RS48</accession>
<dbReference type="EMBL" id="UYRR01034779">
    <property type="protein sequence ID" value="VDK62217.1"/>
    <property type="molecule type" value="Genomic_DNA"/>
</dbReference>
<protein>
    <submittedName>
        <fullName evidence="1">Uncharacterized protein</fullName>
    </submittedName>
</protein>
<keyword evidence="2" id="KW-1185">Reference proteome</keyword>
<sequence length="112" mass="12840">MVEGEDRDHTLPFEPVIVIYHQCGQSSRKTVDYTSFAVDSGRAKLEEPILQISHQCDMSVDDISKGHYRQFLIKVPFYYYNVGRVGLRDFNVGKLGLQLIYPGESINKLEDL</sequence>
<dbReference type="AlphaFoldDB" id="A0A3P6RS48"/>
<organism evidence="1 2">
    <name type="scientific">Anisakis simplex</name>
    <name type="common">Herring worm</name>
    <dbReference type="NCBI Taxonomy" id="6269"/>
    <lineage>
        <taxon>Eukaryota</taxon>
        <taxon>Metazoa</taxon>
        <taxon>Ecdysozoa</taxon>
        <taxon>Nematoda</taxon>
        <taxon>Chromadorea</taxon>
        <taxon>Rhabditida</taxon>
        <taxon>Spirurina</taxon>
        <taxon>Ascaridomorpha</taxon>
        <taxon>Ascaridoidea</taxon>
        <taxon>Anisakidae</taxon>
        <taxon>Anisakis</taxon>
        <taxon>Anisakis simplex complex</taxon>
    </lineage>
</organism>
<name>A0A3P6RS48_ANISI</name>
<evidence type="ECO:0000313" key="1">
    <source>
        <dbReference type="EMBL" id="VDK62217.1"/>
    </source>
</evidence>